<dbReference type="AlphaFoldDB" id="A0A8J5TIQ2"/>
<reference evidence="1" key="2">
    <citation type="submission" date="2021-02" db="EMBL/GenBank/DDBJ databases">
        <authorList>
            <person name="Kimball J.A."/>
            <person name="Haas M.W."/>
            <person name="Macchietto M."/>
            <person name="Kono T."/>
            <person name="Duquette J."/>
            <person name="Shao M."/>
        </authorList>
    </citation>
    <scope>NUCLEOTIDE SEQUENCE</scope>
    <source>
        <tissue evidence="1">Fresh leaf tissue</tissue>
    </source>
</reference>
<comment type="caution">
    <text evidence="1">The sequence shown here is derived from an EMBL/GenBank/DDBJ whole genome shotgun (WGS) entry which is preliminary data.</text>
</comment>
<protein>
    <submittedName>
        <fullName evidence="1">Uncharacterized protein</fullName>
    </submittedName>
</protein>
<dbReference type="Proteomes" id="UP000729402">
    <property type="component" value="Unassembled WGS sequence"/>
</dbReference>
<dbReference type="EMBL" id="JAAALK010000282">
    <property type="protein sequence ID" value="KAG8078291.1"/>
    <property type="molecule type" value="Genomic_DNA"/>
</dbReference>
<evidence type="ECO:0000313" key="1">
    <source>
        <dbReference type="EMBL" id="KAG8078291.1"/>
    </source>
</evidence>
<proteinExistence type="predicted"/>
<organism evidence="1 2">
    <name type="scientific">Zizania palustris</name>
    <name type="common">Northern wild rice</name>
    <dbReference type="NCBI Taxonomy" id="103762"/>
    <lineage>
        <taxon>Eukaryota</taxon>
        <taxon>Viridiplantae</taxon>
        <taxon>Streptophyta</taxon>
        <taxon>Embryophyta</taxon>
        <taxon>Tracheophyta</taxon>
        <taxon>Spermatophyta</taxon>
        <taxon>Magnoliopsida</taxon>
        <taxon>Liliopsida</taxon>
        <taxon>Poales</taxon>
        <taxon>Poaceae</taxon>
        <taxon>BOP clade</taxon>
        <taxon>Oryzoideae</taxon>
        <taxon>Oryzeae</taxon>
        <taxon>Zizaniinae</taxon>
        <taxon>Zizania</taxon>
    </lineage>
</organism>
<accession>A0A8J5TIQ2</accession>
<sequence>MTTEVMSKLGEWVGCDVGERAGGNIKGGSGSCILPSSFPSPRLSSARQATVGWTLAGRKEQDAGSLTCRHSPTQPQRQVLTQQDVLGLNSLVFVFFGFSPVQIEPNTEISQNRNRVFYKNQN</sequence>
<name>A0A8J5TIQ2_ZIZPA</name>
<gene>
    <name evidence="1" type="ORF">GUJ93_ZPchr0007g5028</name>
</gene>
<keyword evidence="2" id="KW-1185">Reference proteome</keyword>
<reference evidence="1" key="1">
    <citation type="journal article" date="2021" name="bioRxiv">
        <title>Whole Genome Assembly and Annotation of Northern Wild Rice, Zizania palustris L., Supports a Whole Genome Duplication in the Zizania Genus.</title>
        <authorList>
            <person name="Haas M."/>
            <person name="Kono T."/>
            <person name="Macchietto M."/>
            <person name="Millas R."/>
            <person name="McGilp L."/>
            <person name="Shao M."/>
            <person name="Duquette J."/>
            <person name="Hirsch C.N."/>
            <person name="Kimball J."/>
        </authorList>
    </citation>
    <scope>NUCLEOTIDE SEQUENCE</scope>
    <source>
        <tissue evidence="1">Fresh leaf tissue</tissue>
    </source>
</reference>
<evidence type="ECO:0000313" key="2">
    <source>
        <dbReference type="Proteomes" id="UP000729402"/>
    </source>
</evidence>